<feature type="transmembrane region" description="Helical" evidence="2">
    <location>
        <begin position="60"/>
        <end position="81"/>
    </location>
</feature>
<protein>
    <submittedName>
        <fullName evidence="5">Sigma-B regulation protein RsbU (Phosphoserine phosphatase)</fullName>
    </submittedName>
</protein>
<keyword evidence="2" id="KW-0812">Transmembrane</keyword>
<dbReference type="SMART" id="SM00331">
    <property type="entry name" value="PP2C_SIG"/>
    <property type="match status" value="1"/>
</dbReference>
<proteinExistence type="predicted"/>
<evidence type="ECO:0000313" key="5">
    <source>
        <dbReference type="EMBL" id="SFI68629.1"/>
    </source>
</evidence>
<dbReference type="Gene3D" id="3.60.40.10">
    <property type="entry name" value="PPM-type phosphatase domain"/>
    <property type="match status" value="1"/>
</dbReference>
<name>A0A1I3K831_9SPIR</name>
<evidence type="ECO:0000256" key="1">
    <source>
        <dbReference type="ARBA" id="ARBA00022801"/>
    </source>
</evidence>
<gene>
    <name evidence="5" type="ORF">SAMN04487775_104129</name>
</gene>
<dbReference type="Proteomes" id="UP000182737">
    <property type="component" value="Unassembled WGS sequence"/>
</dbReference>
<dbReference type="Gene3D" id="3.30.450.40">
    <property type="match status" value="1"/>
</dbReference>
<dbReference type="PANTHER" id="PTHR43156">
    <property type="entry name" value="STAGE II SPORULATION PROTEIN E-RELATED"/>
    <property type="match status" value="1"/>
</dbReference>
<sequence>MFTIDSFINVPLYIAAGISALLFIFLLVIKLRNKAKISLIFLISTGIMLLGLIYSTFKGFYSYIVFTIILSELILLPYLIIKAFINPQKIEEKKAAKKAAEINASRDNDMVNRAVIQQIEEKNQKYIEINRNLIAKLSTFFTNNNSMENFLEYCNDLMTEKVKADGCIFLIADDYDNTLAVKSFKGAFPPPYKLPEDLPHKPIRVETNLRFAQFPLQDNIFGQIFTEGQPVLITDSVKDPRVYQNGPEEFLRCGSYIFAPIKQVDSVVGLVGLARKPESEKFTKDDFDIAVMLAESVSTAIKPLYSFLDYAEHTELNKGGSIASKYQKDMLPAKLPVIPGLSIGCYSLPAENVCGDYYDILVSRKDRISFVMADIAGKGMNSLIVMIMIRAILRLAVHTAQSASTIMSWANRGICLESSKIDHFASIALINYDATTKEAEISTCGNNPVFHYSASEGTIKQISVPSEPMGVAKDTVFTNLPLKLNSGDIIATCTDGLLESLNENGVQYSIENLKKVIVKNAGAAAKDISNRVKDDLKKYCGTAQQYDDQSLLVIKIQ</sequence>
<dbReference type="Pfam" id="PF07228">
    <property type="entry name" value="SpoIIE"/>
    <property type="match status" value="1"/>
</dbReference>
<organism evidence="5 6">
    <name type="scientific">Treponema bryantii</name>
    <dbReference type="NCBI Taxonomy" id="163"/>
    <lineage>
        <taxon>Bacteria</taxon>
        <taxon>Pseudomonadati</taxon>
        <taxon>Spirochaetota</taxon>
        <taxon>Spirochaetia</taxon>
        <taxon>Spirochaetales</taxon>
        <taxon>Treponemataceae</taxon>
        <taxon>Treponema</taxon>
    </lineage>
</organism>
<dbReference type="RefSeq" id="WP_074931239.1">
    <property type="nucleotide sequence ID" value="NZ_FORI01000004.1"/>
</dbReference>
<dbReference type="InterPro" id="IPR029016">
    <property type="entry name" value="GAF-like_dom_sf"/>
</dbReference>
<feature type="domain" description="PPM-type phosphatase" evidence="4">
    <location>
        <begin position="338"/>
        <end position="556"/>
    </location>
</feature>
<dbReference type="Pfam" id="PF13185">
    <property type="entry name" value="GAF_2"/>
    <property type="match status" value="1"/>
</dbReference>
<dbReference type="InterPro" id="IPR036457">
    <property type="entry name" value="PPM-type-like_dom_sf"/>
</dbReference>
<dbReference type="InterPro" id="IPR001932">
    <property type="entry name" value="PPM-type_phosphatase-like_dom"/>
</dbReference>
<dbReference type="InterPro" id="IPR003018">
    <property type="entry name" value="GAF"/>
</dbReference>
<feature type="domain" description="GAF" evidence="3">
    <location>
        <begin position="146"/>
        <end position="311"/>
    </location>
</feature>
<evidence type="ECO:0000259" key="3">
    <source>
        <dbReference type="SMART" id="SM00065"/>
    </source>
</evidence>
<evidence type="ECO:0000313" key="6">
    <source>
        <dbReference type="Proteomes" id="UP000182737"/>
    </source>
</evidence>
<evidence type="ECO:0000256" key="2">
    <source>
        <dbReference type="SAM" id="Phobius"/>
    </source>
</evidence>
<reference evidence="6" key="1">
    <citation type="submission" date="2016-10" db="EMBL/GenBank/DDBJ databases">
        <authorList>
            <person name="Varghese N."/>
            <person name="Submissions S."/>
        </authorList>
    </citation>
    <scope>NUCLEOTIDE SEQUENCE [LARGE SCALE GENOMIC DNA]</scope>
    <source>
        <strain evidence="6">XBD1002</strain>
    </source>
</reference>
<evidence type="ECO:0000259" key="4">
    <source>
        <dbReference type="SMART" id="SM00331"/>
    </source>
</evidence>
<feature type="transmembrane region" description="Helical" evidence="2">
    <location>
        <begin position="36"/>
        <end position="54"/>
    </location>
</feature>
<dbReference type="GO" id="GO:0016791">
    <property type="term" value="F:phosphatase activity"/>
    <property type="evidence" value="ECO:0007669"/>
    <property type="project" value="TreeGrafter"/>
</dbReference>
<dbReference type="SUPFAM" id="SSF81606">
    <property type="entry name" value="PP2C-like"/>
    <property type="match status" value="1"/>
</dbReference>
<dbReference type="SMART" id="SM00065">
    <property type="entry name" value="GAF"/>
    <property type="match status" value="1"/>
</dbReference>
<dbReference type="SUPFAM" id="SSF55781">
    <property type="entry name" value="GAF domain-like"/>
    <property type="match status" value="1"/>
</dbReference>
<dbReference type="InterPro" id="IPR052016">
    <property type="entry name" value="Bact_Sigma-Reg"/>
</dbReference>
<keyword evidence="2" id="KW-1133">Transmembrane helix</keyword>
<keyword evidence="1" id="KW-0378">Hydrolase</keyword>
<dbReference type="OrthoDB" id="9773346at2"/>
<dbReference type="AlphaFoldDB" id="A0A1I3K831"/>
<keyword evidence="2" id="KW-0472">Membrane</keyword>
<keyword evidence="6" id="KW-1185">Reference proteome</keyword>
<dbReference type="PANTHER" id="PTHR43156:SF2">
    <property type="entry name" value="STAGE II SPORULATION PROTEIN E"/>
    <property type="match status" value="1"/>
</dbReference>
<feature type="transmembrane region" description="Helical" evidence="2">
    <location>
        <begin position="12"/>
        <end position="29"/>
    </location>
</feature>
<dbReference type="EMBL" id="FORI01000004">
    <property type="protein sequence ID" value="SFI68629.1"/>
    <property type="molecule type" value="Genomic_DNA"/>
</dbReference>
<accession>A0A1I3K831</accession>